<evidence type="ECO:0000256" key="8">
    <source>
        <dbReference type="ARBA" id="ARBA00023143"/>
    </source>
</evidence>
<keyword evidence="12" id="KW-1185">Reference proteome</keyword>
<keyword evidence="11" id="KW-0966">Cell projection</keyword>
<feature type="transmembrane region" description="Helical" evidence="10">
    <location>
        <begin position="126"/>
        <end position="153"/>
    </location>
</feature>
<evidence type="ECO:0000256" key="9">
    <source>
        <dbReference type="NCBIfam" id="TIGR01400"/>
    </source>
</evidence>
<dbReference type="NCBIfam" id="TIGR01400">
    <property type="entry name" value="fliR"/>
    <property type="match status" value="1"/>
</dbReference>
<keyword evidence="11" id="KW-0282">Flagellum</keyword>
<evidence type="ECO:0000313" key="12">
    <source>
        <dbReference type="Proteomes" id="UP001228044"/>
    </source>
</evidence>
<evidence type="ECO:0000256" key="3">
    <source>
        <dbReference type="ARBA" id="ARBA00021717"/>
    </source>
</evidence>
<dbReference type="Proteomes" id="UP001228044">
    <property type="component" value="Unassembled WGS sequence"/>
</dbReference>
<comment type="similarity">
    <text evidence="2 10">Belongs to the FliR/MopE/SpaR family.</text>
</comment>
<evidence type="ECO:0000256" key="7">
    <source>
        <dbReference type="ARBA" id="ARBA00023136"/>
    </source>
</evidence>
<dbReference type="Pfam" id="PF01311">
    <property type="entry name" value="Bac_export_1"/>
    <property type="match status" value="1"/>
</dbReference>
<dbReference type="InterPro" id="IPR002010">
    <property type="entry name" value="T3SS_IM_R"/>
</dbReference>
<dbReference type="PANTHER" id="PTHR30065:SF8">
    <property type="entry name" value="FLAGELLAR BIOSYNTHETIC PROTEIN FLIR"/>
    <property type="match status" value="1"/>
</dbReference>
<keyword evidence="6 10" id="KW-1133">Transmembrane helix</keyword>
<accession>A0ABT8DTE4</accession>
<dbReference type="InterPro" id="IPR006303">
    <property type="entry name" value="FliR"/>
</dbReference>
<gene>
    <name evidence="11" type="primary">fliR</name>
    <name evidence="11" type="ORF">QWJ38_14900</name>
</gene>
<keyword evidence="8 10" id="KW-0975">Bacterial flagellum</keyword>
<feature type="transmembrane region" description="Helical" evidence="10">
    <location>
        <begin position="212"/>
        <end position="235"/>
    </location>
</feature>
<evidence type="ECO:0000256" key="6">
    <source>
        <dbReference type="ARBA" id="ARBA00022989"/>
    </source>
</evidence>
<comment type="subcellular location">
    <subcellularLocation>
        <location evidence="10">Cell membrane</location>
        <topology evidence="10">Multi-pass membrane protein</topology>
    </subcellularLocation>
    <subcellularLocation>
        <location evidence="10">Bacterial flagellum basal body</location>
    </subcellularLocation>
</comment>
<dbReference type="RefSeq" id="WP_290359900.1">
    <property type="nucleotide sequence ID" value="NZ_JAUHHC010000004.1"/>
</dbReference>
<evidence type="ECO:0000256" key="5">
    <source>
        <dbReference type="ARBA" id="ARBA00022692"/>
    </source>
</evidence>
<feature type="transmembrane region" description="Helical" evidence="10">
    <location>
        <begin position="6"/>
        <end position="28"/>
    </location>
</feature>
<comment type="function">
    <text evidence="1 10">Role in flagellar biosynthesis.</text>
</comment>
<evidence type="ECO:0000256" key="2">
    <source>
        <dbReference type="ARBA" id="ARBA00009772"/>
    </source>
</evidence>
<keyword evidence="7 10" id="KW-0472">Membrane</keyword>
<comment type="caution">
    <text evidence="11">The sequence shown here is derived from an EMBL/GenBank/DDBJ whole genome shotgun (WGS) entry which is preliminary data.</text>
</comment>
<evidence type="ECO:0000313" key="11">
    <source>
        <dbReference type="EMBL" id="MDN3921580.1"/>
    </source>
</evidence>
<dbReference type="EMBL" id="JAUHHC010000004">
    <property type="protein sequence ID" value="MDN3921580.1"/>
    <property type="molecule type" value="Genomic_DNA"/>
</dbReference>
<name>A0ABT8DTE4_9BURK</name>
<dbReference type="PRINTS" id="PR00953">
    <property type="entry name" value="TYPE3IMRPROT"/>
</dbReference>
<evidence type="ECO:0000256" key="1">
    <source>
        <dbReference type="ARBA" id="ARBA00002578"/>
    </source>
</evidence>
<feature type="transmembrane region" description="Helical" evidence="10">
    <location>
        <begin position="173"/>
        <end position="200"/>
    </location>
</feature>
<keyword evidence="11" id="KW-0969">Cilium</keyword>
<reference evidence="11 12" key="1">
    <citation type="submission" date="2023-06" db="EMBL/GenBank/DDBJ databases">
        <title>Pelomonas sp. PFR6 16S ribosomal RNA gene Genome sequencing and assembly.</title>
        <authorList>
            <person name="Woo H."/>
        </authorList>
    </citation>
    <scope>NUCLEOTIDE SEQUENCE [LARGE SCALE GENOMIC DNA]</scope>
    <source>
        <strain evidence="11 12">PFR6</strain>
    </source>
</reference>
<proteinExistence type="inferred from homology"/>
<dbReference type="PANTHER" id="PTHR30065">
    <property type="entry name" value="FLAGELLAR BIOSYNTHETIC PROTEIN FLIR"/>
    <property type="match status" value="1"/>
</dbReference>
<sequence>MDQLAFSQIVVGLSALWWPFCRVLAFLSAAPLLGDHMLPVTVRVLLALVLAVALLPASSHTAQTINPMSLQAIVATAEQALLGFALGLAFHLVVAVITVLGFLLSSQLGLAMAVMNDPMNGSSSDVISGLLNVLCMLVFFAVDGHLLLTGVVGASFKAWPVGAGLAQLSMQTLVYNIAWVFSAALLLALPVIFSTLVVQIGMGYLNRVAPSLNLFSLGFALVTLFGLFMLTQLLASVPEHYLQLTNRVLEMIERDLHG</sequence>
<feature type="transmembrane region" description="Helical" evidence="10">
    <location>
        <begin position="40"/>
        <end position="60"/>
    </location>
</feature>
<keyword evidence="4 10" id="KW-1003">Cell membrane</keyword>
<keyword evidence="5 10" id="KW-0812">Transmembrane</keyword>
<feature type="transmembrane region" description="Helical" evidence="10">
    <location>
        <begin position="80"/>
        <end position="105"/>
    </location>
</feature>
<evidence type="ECO:0000256" key="4">
    <source>
        <dbReference type="ARBA" id="ARBA00022475"/>
    </source>
</evidence>
<organism evidence="11 12">
    <name type="scientific">Roseateles violae</name>
    <dbReference type="NCBI Taxonomy" id="3058042"/>
    <lineage>
        <taxon>Bacteria</taxon>
        <taxon>Pseudomonadati</taxon>
        <taxon>Pseudomonadota</taxon>
        <taxon>Betaproteobacteria</taxon>
        <taxon>Burkholderiales</taxon>
        <taxon>Sphaerotilaceae</taxon>
        <taxon>Roseateles</taxon>
    </lineage>
</organism>
<protein>
    <recommendedName>
        <fullName evidence="3 9">Flagellar biosynthetic protein FliR</fullName>
    </recommendedName>
</protein>
<evidence type="ECO:0000256" key="10">
    <source>
        <dbReference type="RuleBase" id="RU362071"/>
    </source>
</evidence>